<evidence type="ECO:0000256" key="1">
    <source>
        <dbReference type="ARBA" id="ARBA00023186"/>
    </source>
</evidence>
<organism evidence="2">
    <name type="scientific">Acidianus ambivalens</name>
    <name type="common">Desulfurolobus ambivalens</name>
    <dbReference type="NCBI Taxonomy" id="2283"/>
    <lineage>
        <taxon>Archaea</taxon>
        <taxon>Thermoproteota</taxon>
        <taxon>Thermoprotei</taxon>
        <taxon>Sulfolobales</taxon>
        <taxon>Sulfolobaceae</taxon>
        <taxon>Acidianus</taxon>
    </lineage>
</organism>
<sequence length="178" mass="21562">MKWEEFKLFSYLFMGVRYNNKAKDLLDNVKDRKYYEVVKRIIEMIDSGNKDQLATEFTRCFINDYKHLKCPPYESWYRERTIYGKVVAELYDIYAKYGIQPMKELPDHISTEMEFLAYIFYLGKEDDGKKFLVEHIFKWVPLFINDIEKYHYGEYTKLLGNSLKLFLEELSNDLKESK</sequence>
<dbReference type="AlphaFoldDB" id="Q8NKT3"/>
<dbReference type="GeneID" id="42779648"/>
<dbReference type="InterPro" id="IPR050289">
    <property type="entry name" value="TorD/DmsD_chaperones"/>
</dbReference>
<dbReference type="Proteomes" id="UP000474054">
    <property type="component" value="Unassembled WGS sequence"/>
</dbReference>
<dbReference type="PANTHER" id="PTHR34227">
    <property type="entry name" value="CHAPERONE PROTEIN YCDY"/>
    <property type="match status" value="1"/>
</dbReference>
<protein>
    <submittedName>
        <fullName evidence="2">Reductase assembly protein</fullName>
    </submittedName>
</protein>
<evidence type="ECO:0000313" key="5">
    <source>
        <dbReference type="Proteomes" id="UP000426328"/>
    </source>
</evidence>
<dbReference type="InterPro" id="IPR020945">
    <property type="entry name" value="DMSO/NO3_reduct_chaperone"/>
</dbReference>
<keyword evidence="5" id="KW-1185">Reference proteome</keyword>
<dbReference type="EMBL" id="CP045482">
    <property type="protein sequence ID" value="QGR21932.1"/>
    <property type="molecule type" value="Genomic_DNA"/>
</dbReference>
<evidence type="ECO:0000313" key="3">
    <source>
        <dbReference type="EMBL" id="MQL56543.1"/>
    </source>
</evidence>
<gene>
    <name evidence="2" type="primary">sreE</name>
    <name evidence="4" type="ORF">D1866_07890</name>
    <name evidence="3" type="ORF">GFB69_12795</name>
</gene>
<dbReference type="SUPFAM" id="SSF89155">
    <property type="entry name" value="TorD-like"/>
    <property type="match status" value="1"/>
</dbReference>
<dbReference type="KEGG" id="aamb:D1866_07890"/>
<reference evidence="3 6" key="3">
    <citation type="submission" date="2019-10" db="EMBL/GenBank/DDBJ databases">
        <title>Comparative genomics of sulfur disproportionating microorganisms.</title>
        <authorList>
            <person name="Ward L.M."/>
            <person name="Bertran E."/>
            <person name="Johnston D."/>
        </authorList>
    </citation>
    <scope>NUCLEOTIDE SEQUENCE [LARGE SCALE GENOMIC DNA]</scope>
    <source>
        <strain evidence="3 6">DSM 3772</strain>
    </source>
</reference>
<reference evidence="4 5" key="4">
    <citation type="submission" date="2019-10" db="EMBL/GenBank/DDBJ databases">
        <title>Genome Sequences from Six Type Strain Members of the Archaeal Family Sulfolobaceae: Acidianus ambivalens, Acidianus infernus, Metallosphaera prunae, Stygiolobus azoricus, Sulfolobus metallicus, and Sulfurisphaera ohwakuensis.</title>
        <authorList>
            <person name="Counts J.A."/>
            <person name="Kelly R.M."/>
        </authorList>
    </citation>
    <scope>NUCLEOTIDE SEQUENCE [LARGE SCALE GENOMIC DNA]</scope>
    <source>
        <strain evidence="4 5">LEI 10</strain>
    </source>
</reference>
<evidence type="ECO:0000313" key="6">
    <source>
        <dbReference type="Proteomes" id="UP000474054"/>
    </source>
</evidence>
<dbReference type="Pfam" id="PF02613">
    <property type="entry name" value="Nitrate_red_del"/>
    <property type="match status" value="1"/>
</dbReference>
<reference evidence="2" key="2">
    <citation type="journal article" date="2003" name="Microbiology">
        <title>Membrane-bound hydrogenase and sulfur reductase of the hyperthermophilic and acidophilic archaeon Acidianus ambivalens.</title>
        <authorList>
            <person name="Laska S."/>
            <person name="Lottspeich F."/>
            <person name="Kletzin A."/>
        </authorList>
    </citation>
    <scope>NUCLEOTIDE SEQUENCE</scope>
    <source>
        <strain evidence="2">Lei 10</strain>
    </source>
</reference>
<dbReference type="PANTHER" id="PTHR34227:SF1">
    <property type="entry name" value="DIMETHYL SULFOXIDE REDUCTASE CHAPERONE-RELATED"/>
    <property type="match status" value="1"/>
</dbReference>
<accession>Q8NKT3</accession>
<keyword evidence="1" id="KW-0143">Chaperone</keyword>
<evidence type="ECO:0000313" key="2">
    <source>
        <dbReference type="EMBL" id="CAC86941.1"/>
    </source>
</evidence>
<dbReference type="EMBL" id="WHYS01000005">
    <property type="protein sequence ID" value="MQL56543.1"/>
    <property type="molecule type" value="Genomic_DNA"/>
</dbReference>
<dbReference type="InterPro" id="IPR036411">
    <property type="entry name" value="TorD-like_sf"/>
</dbReference>
<dbReference type="Gene3D" id="1.10.3480.10">
    <property type="entry name" value="TorD-like"/>
    <property type="match status" value="1"/>
</dbReference>
<proteinExistence type="predicted"/>
<reference evidence="2" key="1">
    <citation type="thesis" date="2000" institute="Department of Institute of Microbiology and Genetics" country="Darmstadt University of Technology, Darmstadt, Germany">
        <authorList>
            <person name="Laska S."/>
        </authorList>
    </citation>
    <scope>NUCLEOTIDE SEQUENCE</scope>
    <source>
        <strain evidence="2">Lei 10</strain>
    </source>
</reference>
<dbReference type="EMBL" id="AJ345004">
    <property type="protein sequence ID" value="CAC86941.1"/>
    <property type="molecule type" value="Genomic_DNA"/>
</dbReference>
<dbReference type="RefSeq" id="WP_152943465.1">
    <property type="nucleotide sequence ID" value="NZ_CP045482.1"/>
</dbReference>
<evidence type="ECO:0000313" key="4">
    <source>
        <dbReference type="EMBL" id="QGR21932.1"/>
    </source>
</evidence>
<name>Q8NKT3_ACIAM</name>
<dbReference type="Proteomes" id="UP000426328">
    <property type="component" value="Chromosome"/>
</dbReference>